<dbReference type="FunFam" id="1.10.220.150:FF:000014">
    <property type="entry name" value="ADP-ribosylation factor GTPase-activating protein"/>
    <property type="match status" value="1"/>
</dbReference>
<sequence length="409" mass="44447">MSNGYQSPDKTCFDCGAFHPQWASVTYGIVFCLECSGVHRSLGTHLSFVRSLNMDKWSDDQIKRMNKGGNEKALQFFKSQRDWRDGMSISEKYNSEFARLYKDKLTAECEGRVWTMPDPATLEASRQQQSNSSQSQSSSNSGYQSNAMGGGGANKFRVNDDYFAKKGQENDNRRADLPPSQGGKYAGFGSTYTPPQQTPDLLADPLQALNLGWSMFTSTVSKASELAVSGAEQLGSTLTETVIKPTTTALRDPNLTNNLSSTIGAMSQKATETGFAGFSFVKSVVTNATAEPNPDDDWNALLAKAESLKRDKPNAHQNNVKNVFAGGFGGFDDTPADGNARSKKSDEFDSWGADFGTSEVAASAPAAVKSSVPQSSMRESVSVKGLPTPHNDGHQKKSDWDTDDTWEEF</sequence>
<dbReference type="Gene3D" id="1.10.220.150">
    <property type="entry name" value="Arf GTPase activating protein"/>
    <property type="match status" value="1"/>
</dbReference>
<feature type="domain" description="Arf-GAP" evidence="7">
    <location>
        <begin position="1"/>
        <end position="114"/>
    </location>
</feature>
<dbReference type="SMART" id="SM00105">
    <property type="entry name" value="ArfGap"/>
    <property type="match status" value="1"/>
</dbReference>
<dbReference type="PANTHER" id="PTHR46395:SF1">
    <property type="entry name" value="ADP-RIBOSYLATION FACTOR GTPASE-ACTIVATING PROTEIN 1"/>
    <property type="match status" value="1"/>
</dbReference>
<dbReference type="PANTHER" id="PTHR46395">
    <property type="entry name" value="ADP-RIBOSYLATION FACTOR GTPASE-ACTIVATING PROTEIN 1"/>
    <property type="match status" value="1"/>
</dbReference>
<feature type="compositionally biased region" description="Basic and acidic residues" evidence="6">
    <location>
        <begin position="167"/>
        <end position="176"/>
    </location>
</feature>
<gene>
    <name evidence="8" type="ORF">CcCBS67573_g07862</name>
</gene>
<feature type="compositionally biased region" description="Basic and acidic residues" evidence="6">
    <location>
        <begin position="391"/>
        <end position="400"/>
    </location>
</feature>
<organism evidence="8 9">
    <name type="scientific">Chytriomyces confervae</name>
    <dbReference type="NCBI Taxonomy" id="246404"/>
    <lineage>
        <taxon>Eukaryota</taxon>
        <taxon>Fungi</taxon>
        <taxon>Fungi incertae sedis</taxon>
        <taxon>Chytridiomycota</taxon>
        <taxon>Chytridiomycota incertae sedis</taxon>
        <taxon>Chytridiomycetes</taxon>
        <taxon>Chytridiales</taxon>
        <taxon>Chytriomycetaceae</taxon>
        <taxon>Chytriomyces</taxon>
    </lineage>
</organism>
<keyword evidence="2" id="KW-0479">Metal-binding</keyword>
<dbReference type="PRINTS" id="PR00405">
    <property type="entry name" value="REVINTRACTNG"/>
</dbReference>
<dbReference type="EMBL" id="QEAP01000446">
    <property type="protein sequence ID" value="TPX66334.1"/>
    <property type="molecule type" value="Genomic_DNA"/>
</dbReference>
<dbReference type="AlphaFoldDB" id="A0A507ER24"/>
<dbReference type="STRING" id="246404.A0A507ER24"/>
<feature type="compositionally biased region" description="Polar residues" evidence="6">
    <location>
        <begin position="190"/>
        <end position="199"/>
    </location>
</feature>
<feature type="compositionally biased region" description="Low complexity" evidence="6">
    <location>
        <begin position="125"/>
        <end position="146"/>
    </location>
</feature>
<dbReference type="GO" id="GO:0005096">
    <property type="term" value="F:GTPase activator activity"/>
    <property type="evidence" value="ECO:0007669"/>
    <property type="project" value="UniProtKB-KW"/>
</dbReference>
<evidence type="ECO:0000256" key="5">
    <source>
        <dbReference type="PROSITE-ProRule" id="PRU00288"/>
    </source>
</evidence>
<evidence type="ECO:0000259" key="7">
    <source>
        <dbReference type="PROSITE" id="PS50115"/>
    </source>
</evidence>
<name>A0A507ER24_9FUNG</name>
<protein>
    <recommendedName>
        <fullName evidence="7">Arf-GAP domain-containing protein</fullName>
    </recommendedName>
</protein>
<evidence type="ECO:0000256" key="6">
    <source>
        <dbReference type="SAM" id="MobiDB-lite"/>
    </source>
</evidence>
<feature type="region of interest" description="Disordered" evidence="6">
    <location>
        <begin position="122"/>
        <end position="151"/>
    </location>
</feature>
<comment type="caution">
    <text evidence="8">The sequence shown here is derived from an EMBL/GenBank/DDBJ whole genome shotgun (WGS) entry which is preliminary data.</text>
</comment>
<proteinExistence type="predicted"/>
<dbReference type="InterPro" id="IPR038508">
    <property type="entry name" value="ArfGAP_dom_sf"/>
</dbReference>
<dbReference type="Proteomes" id="UP000320333">
    <property type="component" value="Unassembled WGS sequence"/>
</dbReference>
<reference evidence="8 9" key="1">
    <citation type="journal article" date="2019" name="Sci. Rep.">
        <title>Comparative genomics of chytrid fungi reveal insights into the obligate biotrophic and pathogenic lifestyle of Synchytrium endobioticum.</title>
        <authorList>
            <person name="van de Vossenberg B.T.L.H."/>
            <person name="Warris S."/>
            <person name="Nguyen H.D.T."/>
            <person name="van Gent-Pelzer M.P.E."/>
            <person name="Joly D.L."/>
            <person name="van de Geest H.C."/>
            <person name="Bonants P.J.M."/>
            <person name="Smith D.S."/>
            <person name="Levesque C.A."/>
            <person name="van der Lee T.A.J."/>
        </authorList>
    </citation>
    <scope>NUCLEOTIDE SEQUENCE [LARGE SCALE GENOMIC DNA]</scope>
    <source>
        <strain evidence="8 9">CBS 675.73</strain>
    </source>
</reference>
<evidence type="ECO:0000313" key="9">
    <source>
        <dbReference type="Proteomes" id="UP000320333"/>
    </source>
</evidence>
<dbReference type="GO" id="GO:0008270">
    <property type="term" value="F:zinc ion binding"/>
    <property type="evidence" value="ECO:0007669"/>
    <property type="project" value="UniProtKB-KW"/>
</dbReference>
<keyword evidence="1" id="KW-0343">GTPase activation</keyword>
<accession>A0A507ER24</accession>
<feature type="compositionally biased region" description="Low complexity" evidence="6">
    <location>
        <begin position="362"/>
        <end position="376"/>
    </location>
</feature>
<dbReference type="Pfam" id="PF01412">
    <property type="entry name" value="ArfGap"/>
    <property type="match status" value="1"/>
</dbReference>
<dbReference type="InterPro" id="IPR001164">
    <property type="entry name" value="ArfGAP_dom"/>
</dbReference>
<keyword evidence="9" id="KW-1185">Reference proteome</keyword>
<dbReference type="CDD" id="cd08830">
    <property type="entry name" value="ArfGap_ArfGap1"/>
    <property type="match status" value="1"/>
</dbReference>
<dbReference type="GO" id="GO:0000139">
    <property type="term" value="C:Golgi membrane"/>
    <property type="evidence" value="ECO:0007669"/>
    <property type="project" value="TreeGrafter"/>
</dbReference>
<feature type="region of interest" description="Disordered" evidence="6">
    <location>
        <begin position="362"/>
        <end position="409"/>
    </location>
</feature>
<dbReference type="GO" id="GO:0030100">
    <property type="term" value="P:regulation of endocytosis"/>
    <property type="evidence" value="ECO:0007669"/>
    <property type="project" value="TreeGrafter"/>
</dbReference>
<dbReference type="GO" id="GO:0032012">
    <property type="term" value="P:regulation of ARF protein signal transduction"/>
    <property type="evidence" value="ECO:0007669"/>
    <property type="project" value="TreeGrafter"/>
</dbReference>
<evidence type="ECO:0000256" key="1">
    <source>
        <dbReference type="ARBA" id="ARBA00022468"/>
    </source>
</evidence>
<evidence type="ECO:0000313" key="8">
    <source>
        <dbReference type="EMBL" id="TPX66334.1"/>
    </source>
</evidence>
<keyword evidence="4" id="KW-0862">Zinc</keyword>
<evidence type="ECO:0000256" key="2">
    <source>
        <dbReference type="ARBA" id="ARBA00022723"/>
    </source>
</evidence>
<dbReference type="InterPro" id="IPR037278">
    <property type="entry name" value="ARFGAP/RecO"/>
</dbReference>
<dbReference type="SUPFAM" id="SSF57863">
    <property type="entry name" value="ArfGap/RecO-like zinc finger"/>
    <property type="match status" value="1"/>
</dbReference>
<dbReference type="OrthoDB" id="983479at2759"/>
<feature type="region of interest" description="Disordered" evidence="6">
    <location>
        <begin position="167"/>
        <end position="199"/>
    </location>
</feature>
<evidence type="ECO:0000256" key="4">
    <source>
        <dbReference type="ARBA" id="ARBA00022833"/>
    </source>
</evidence>
<dbReference type="PROSITE" id="PS50115">
    <property type="entry name" value="ARFGAP"/>
    <property type="match status" value="1"/>
</dbReference>
<keyword evidence="3 5" id="KW-0863">Zinc-finger</keyword>
<evidence type="ECO:0000256" key="3">
    <source>
        <dbReference type="ARBA" id="ARBA00022771"/>
    </source>
</evidence>